<evidence type="ECO:0000313" key="2">
    <source>
        <dbReference type="Proteomes" id="UP001590951"/>
    </source>
</evidence>
<proteinExistence type="predicted"/>
<name>A0ABR4B5J1_9LECA</name>
<reference evidence="1 2" key="1">
    <citation type="submission" date="2024-09" db="EMBL/GenBank/DDBJ databases">
        <title>Rethinking Asexuality: The Enigmatic Case of Functional Sexual Genes in Lepraria (Stereocaulaceae).</title>
        <authorList>
            <person name="Doellman M."/>
            <person name="Sun Y."/>
            <person name="Barcenas-Pena A."/>
            <person name="Lumbsch H.T."/>
            <person name="Grewe F."/>
        </authorList>
    </citation>
    <scope>NUCLEOTIDE SEQUENCE [LARGE SCALE GENOMIC DNA]</scope>
    <source>
        <strain evidence="1 2">Grewe 0041</strain>
    </source>
</reference>
<organism evidence="1 2">
    <name type="scientific">Lepraria finkii</name>
    <dbReference type="NCBI Taxonomy" id="1340010"/>
    <lineage>
        <taxon>Eukaryota</taxon>
        <taxon>Fungi</taxon>
        <taxon>Dikarya</taxon>
        <taxon>Ascomycota</taxon>
        <taxon>Pezizomycotina</taxon>
        <taxon>Lecanoromycetes</taxon>
        <taxon>OSLEUM clade</taxon>
        <taxon>Lecanoromycetidae</taxon>
        <taxon>Lecanorales</taxon>
        <taxon>Lecanorineae</taxon>
        <taxon>Stereocaulaceae</taxon>
        <taxon>Lepraria</taxon>
    </lineage>
</organism>
<comment type="caution">
    <text evidence="1">The sequence shown here is derived from an EMBL/GenBank/DDBJ whole genome shotgun (WGS) entry which is preliminary data.</text>
</comment>
<sequence length="67" mass="7256">MRQAFEHQVPTTLSMNTTAKVSKVSELIGITDKACTDLSDENPHNIKVGMAIVPVYDQVAETVVPSV</sequence>
<protein>
    <submittedName>
        <fullName evidence="1">Uncharacterized protein</fullName>
    </submittedName>
</protein>
<keyword evidence="2" id="KW-1185">Reference proteome</keyword>
<evidence type="ECO:0000313" key="1">
    <source>
        <dbReference type="EMBL" id="KAL2053135.1"/>
    </source>
</evidence>
<dbReference type="EMBL" id="JBHFEH010000022">
    <property type="protein sequence ID" value="KAL2053135.1"/>
    <property type="molecule type" value="Genomic_DNA"/>
</dbReference>
<dbReference type="Proteomes" id="UP001590951">
    <property type="component" value="Unassembled WGS sequence"/>
</dbReference>
<accession>A0ABR4B5J1</accession>
<gene>
    <name evidence="1" type="ORF">ABVK25_006459</name>
</gene>